<evidence type="ECO:0000313" key="3">
    <source>
        <dbReference type="EMBL" id="ODV65914.1"/>
    </source>
</evidence>
<dbReference type="GeneID" id="30997331"/>
<keyword evidence="2" id="KW-0812">Transmembrane</keyword>
<reference evidence="4" key="1">
    <citation type="submission" date="2016-05" db="EMBL/GenBank/DDBJ databases">
        <title>Comparative genomics of biotechnologically important yeasts.</title>
        <authorList>
            <consortium name="DOE Joint Genome Institute"/>
            <person name="Riley R."/>
            <person name="Haridas S."/>
            <person name="Wolfe K.H."/>
            <person name="Lopes M.R."/>
            <person name="Hittinger C.T."/>
            <person name="Goker M."/>
            <person name="Salamov A."/>
            <person name="Wisecaver J."/>
            <person name="Long T.M."/>
            <person name="Aerts A.L."/>
            <person name="Barry K."/>
            <person name="Choi C."/>
            <person name="Clum A."/>
            <person name="Coughlan A.Y."/>
            <person name="Deshpande S."/>
            <person name="Douglass A.P."/>
            <person name="Hanson S.J."/>
            <person name="Klenk H.-P."/>
            <person name="Labutti K."/>
            <person name="Lapidus A."/>
            <person name="Lindquist E."/>
            <person name="Lipzen A."/>
            <person name="Meier-Kolthoff J.P."/>
            <person name="Ohm R.A."/>
            <person name="Otillar R.P."/>
            <person name="Pangilinan J."/>
            <person name="Peng Y."/>
            <person name="Rokas A."/>
            <person name="Rosa C.A."/>
            <person name="Scheuner C."/>
            <person name="Sibirny A.A."/>
            <person name="Slot J.C."/>
            <person name="Stielow J.B."/>
            <person name="Sun H."/>
            <person name="Kurtzman C.P."/>
            <person name="Blackwell M."/>
            <person name="Grigoriev I.V."/>
            <person name="Jeffries T.W."/>
        </authorList>
    </citation>
    <scope>NUCLEOTIDE SEQUENCE [LARGE SCALE GENOMIC DNA]</scope>
    <source>
        <strain evidence="4">NRRL Y-1933</strain>
    </source>
</reference>
<dbReference type="AlphaFoldDB" id="A0A1E4RF66"/>
<dbReference type="OrthoDB" id="4024546at2759"/>
<keyword evidence="4" id="KW-1185">Reference proteome</keyword>
<organism evidence="3 4">
    <name type="scientific">Hyphopichia burtonii NRRL Y-1933</name>
    <dbReference type="NCBI Taxonomy" id="984485"/>
    <lineage>
        <taxon>Eukaryota</taxon>
        <taxon>Fungi</taxon>
        <taxon>Dikarya</taxon>
        <taxon>Ascomycota</taxon>
        <taxon>Saccharomycotina</taxon>
        <taxon>Pichiomycetes</taxon>
        <taxon>Debaryomycetaceae</taxon>
        <taxon>Hyphopichia</taxon>
    </lineage>
</organism>
<dbReference type="Proteomes" id="UP000095085">
    <property type="component" value="Unassembled WGS sequence"/>
</dbReference>
<feature type="transmembrane region" description="Helical" evidence="2">
    <location>
        <begin position="48"/>
        <end position="68"/>
    </location>
</feature>
<feature type="transmembrane region" description="Helical" evidence="2">
    <location>
        <begin position="621"/>
        <end position="642"/>
    </location>
</feature>
<feature type="transmembrane region" description="Helical" evidence="2">
    <location>
        <begin position="7"/>
        <end position="28"/>
    </location>
</feature>
<evidence type="ECO:0000256" key="1">
    <source>
        <dbReference type="SAM" id="MobiDB-lite"/>
    </source>
</evidence>
<feature type="transmembrane region" description="Helical" evidence="2">
    <location>
        <begin position="686"/>
        <end position="705"/>
    </location>
</feature>
<accession>A0A1E4RF66</accession>
<feature type="transmembrane region" description="Helical" evidence="2">
    <location>
        <begin position="134"/>
        <end position="159"/>
    </location>
</feature>
<dbReference type="EMBL" id="KV454543">
    <property type="protein sequence ID" value="ODV65914.1"/>
    <property type="molecule type" value="Genomic_DNA"/>
</dbReference>
<dbReference type="RefSeq" id="XP_020074981.1">
    <property type="nucleotide sequence ID" value="XM_020222782.1"/>
</dbReference>
<name>A0A1E4RF66_9ASCO</name>
<feature type="transmembrane region" description="Helical" evidence="2">
    <location>
        <begin position="654"/>
        <end position="674"/>
    </location>
</feature>
<sequence length="708" mass="80055">MHLLTFILLGIPVTVLIYLVSCALVGQLDGLIEISNKAYHYFPAGCDIGKVIFLCGVTPFLLQLIALLDDIFAKANTNSRLVSNYDRRKNSKFERFYFPTLKELVKLSIITYLARPHTRFDDIIDTADESPYKWSILQLNLGVFIYSMAKFLITCWVYSPFQYKRNYSKFLELYDMWMDHEVASVNDKTDAAMVLADSMVRYSSISSNPDSPLNDKFPIRIDRNSVETTNTLYSDQIPFPPKFNLSSFNDSSLAGKGSLNKIQSMPIMSKSDSCLSNSDQNSNQLSKKLNSNFKSCYHLVDKLYSISPKNTYHLNYATACAVSKQDSSLDSDNESINFNDYNVESYEGPDFDGNSPFIAEGSDHLGGGGGGGNNYKIKLPNGTKIGFGAGGGGGIDYDHNSDNDEEIDDNSPKSNDHFGGGGGGGTNFKIKLPNGTKIGGGAGGGGGFDYDHNNGDNQDYGSCENQLFKRESKNYKKKIIGFINWFQWLNPLLPIASDEELQSLLASPTPKRNKRDPTDPVIKKKLSLYTLRKRSIPDDSFSFNSNVTCNSMGNIDSCFDDLESNCKKINSSSVCSNRQNYDRFEQYVLTYFDYDLHTFKAPFEVDPFFKNFDYVCKDFNCIYFIIVNLNCFFWDSIGFMAYSLPYLIVSINHFNLFLMFLGIMMVKFFNLNYLNDQFAKSFKISIIYEVLINFTLFISLVYYYYSII</sequence>
<keyword evidence="2" id="KW-1133">Transmembrane helix</keyword>
<evidence type="ECO:0000256" key="2">
    <source>
        <dbReference type="SAM" id="Phobius"/>
    </source>
</evidence>
<proteinExistence type="predicted"/>
<keyword evidence="2" id="KW-0472">Membrane</keyword>
<feature type="region of interest" description="Disordered" evidence="1">
    <location>
        <begin position="396"/>
        <end position="431"/>
    </location>
</feature>
<evidence type="ECO:0000313" key="4">
    <source>
        <dbReference type="Proteomes" id="UP000095085"/>
    </source>
</evidence>
<gene>
    <name evidence="3" type="ORF">HYPBUDRAFT_167807</name>
</gene>
<protein>
    <submittedName>
        <fullName evidence="3">Uncharacterized protein</fullName>
    </submittedName>
</protein>